<dbReference type="PANTHER" id="PTHR33392:SF6">
    <property type="entry name" value="POLYISOPRENYL-TEICHOIC ACID--PEPTIDOGLYCAN TEICHOIC ACID TRANSFERASE TAGU"/>
    <property type="match status" value="1"/>
</dbReference>
<feature type="domain" description="LytR/CpsA/Psr regulator C-terminal" evidence="3">
    <location>
        <begin position="348"/>
        <end position="434"/>
    </location>
</feature>
<dbReference type="InterPro" id="IPR027381">
    <property type="entry name" value="LytR/CpsA/Psr_C"/>
</dbReference>
<dbReference type="RefSeq" id="WP_386763908.1">
    <property type="nucleotide sequence ID" value="NZ_JBHSTI010000002.1"/>
</dbReference>
<dbReference type="PANTHER" id="PTHR33392">
    <property type="entry name" value="POLYISOPRENYL-TEICHOIC ACID--PEPTIDOGLYCAN TEICHOIC ACID TRANSFERASE TAGU"/>
    <property type="match status" value="1"/>
</dbReference>
<dbReference type="NCBIfam" id="TIGR00350">
    <property type="entry name" value="lytR_cpsA_psr"/>
    <property type="match status" value="1"/>
</dbReference>
<reference evidence="5" key="1">
    <citation type="journal article" date="2019" name="Int. J. Syst. Evol. Microbiol.">
        <title>The Global Catalogue of Microorganisms (GCM) 10K type strain sequencing project: providing services to taxonomists for standard genome sequencing and annotation.</title>
        <authorList>
            <consortium name="The Broad Institute Genomics Platform"/>
            <consortium name="The Broad Institute Genome Sequencing Center for Infectious Disease"/>
            <person name="Wu L."/>
            <person name="Ma J."/>
        </authorList>
    </citation>
    <scope>NUCLEOTIDE SEQUENCE [LARGE SCALE GENOMIC DNA]</scope>
    <source>
        <strain evidence="5">CGMCC 4.7317</strain>
    </source>
</reference>
<organism evidence="4 5">
    <name type="scientific">Longivirga aurantiaca</name>
    <dbReference type="NCBI Taxonomy" id="1837743"/>
    <lineage>
        <taxon>Bacteria</taxon>
        <taxon>Bacillati</taxon>
        <taxon>Actinomycetota</taxon>
        <taxon>Actinomycetes</taxon>
        <taxon>Sporichthyales</taxon>
        <taxon>Sporichthyaceae</taxon>
        <taxon>Longivirga</taxon>
    </lineage>
</organism>
<evidence type="ECO:0000313" key="4">
    <source>
        <dbReference type="EMBL" id="MFC6236878.1"/>
    </source>
</evidence>
<evidence type="ECO:0000259" key="3">
    <source>
        <dbReference type="Pfam" id="PF13399"/>
    </source>
</evidence>
<dbReference type="Pfam" id="PF13399">
    <property type="entry name" value="LytR_C"/>
    <property type="match status" value="1"/>
</dbReference>
<evidence type="ECO:0000259" key="2">
    <source>
        <dbReference type="Pfam" id="PF03816"/>
    </source>
</evidence>
<dbReference type="Pfam" id="PF03816">
    <property type="entry name" value="LytR_cpsA_psr"/>
    <property type="match status" value="1"/>
</dbReference>
<accession>A0ABW1SWZ1</accession>
<gene>
    <name evidence="4" type="ORF">ACFQGU_03240</name>
</gene>
<comment type="caution">
    <text evidence="4">The sequence shown here is derived from an EMBL/GenBank/DDBJ whole genome shotgun (WGS) entry which is preliminary data.</text>
</comment>
<dbReference type="Gene3D" id="3.30.70.2390">
    <property type="match status" value="1"/>
</dbReference>
<sequence length="463" mass="48255">MSSAPTARPRRGLRVAATVASVAILLTSGAGWAAANRYGNQIIRVDAGTSGGALEDGEPLTMLVVASDDRAGLSYQQRKALHLGYDDYGQHTDTMMLVHLSGDGQSISVVSLPRDTRATIPAFTDSEGKRHSSRAGKLNVAYAVGGPKLMVETVEKMTGITIDHYAEINFQGFLTMVDALGGVEVCLPRATTDKNSGLDLPAGKQTVNGAQALAYVRARYIDPTADIGRMKRQQKFVAAMASKALSAGTLTNPVTVDNFLSAVASSMKTDDSLGTDQMLDLVDRFKGISPGRIAMTTVPISGNVRDAELGDVLIWDKVKSAELFAAIRDDKPLVSPKPAKSVTVAPGTIRVKVLNGTDVQGLGATAATDLAAVGFVVVGTPANAPATVGETTVIRYDSEWSESVKTLAASLPGAKLVAVKGFGPTFEITVGSAYTAAQKVKVVSASPSATADKPRTAADDLCS</sequence>
<protein>
    <submittedName>
        <fullName evidence="4">LCP family protein</fullName>
    </submittedName>
</protein>
<dbReference type="Gene3D" id="3.40.630.190">
    <property type="entry name" value="LCP protein"/>
    <property type="match status" value="1"/>
</dbReference>
<dbReference type="InterPro" id="IPR050922">
    <property type="entry name" value="LytR/CpsA/Psr_CW_biosynth"/>
</dbReference>
<feature type="domain" description="Cell envelope-related transcriptional attenuator" evidence="2">
    <location>
        <begin position="91"/>
        <end position="244"/>
    </location>
</feature>
<evidence type="ECO:0000256" key="1">
    <source>
        <dbReference type="ARBA" id="ARBA00006068"/>
    </source>
</evidence>
<name>A0ABW1SWZ1_9ACTN</name>
<proteinExistence type="inferred from homology"/>
<comment type="similarity">
    <text evidence="1">Belongs to the LytR/CpsA/Psr (LCP) family.</text>
</comment>
<dbReference type="InterPro" id="IPR004474">
    <property type="entry name" value="LytR_CpsA_psr"/>
</dbReference>
<dbReference type="Proteomes" id="UP001596138">
    <property type="component" value="Unassembled WGS sequence"/>
</dbReference>
<keyword evidence="5" id="KW-1185">Reference proteome</keyword>
<evidence type="ECO:0000313" key="5">
    <source>
        <dbReference type="Proteomes" id="UP001596138"/>
    </source>
</evidence>
<dbReference type="EMBL" id="JBHSTI010000002">
    <property type="protein sequence ID" value="MFC6236878.1"/>
    <property type="molecule type" value="Genomic_DNA"/>
</dbReference>